<evidence type="ECO:0000256" key="9">
    <source>
        <dbReference type="ARBA" id="ARBA00031636"/>
    </source>
</evidence>
<keyword evidence="6 10" id="KW-0812">Transmembrane</keyword>
<gene>
    <name evidence="11" type="primary">gntT</name>
    <name evidence="11" type="ORF">K2F26_16500</name>
</gene>
<protein>
    <recommendedName>
        <fullName evidence="4">Probable multidrug resistance protein NorM</fullName>
    </recommendedName>
    <alternativeName>
        <fullName evidence="9">Multidrug-efflux transporter</fullName>
    </alternativeName>
</protein>
<organism evidence="11 12">
    <name type="scientific">Sphaerospermopsis torques-reginae ITEP-024</name>
    <dbReference type="NCBI Taxonomy" id="984208"/>
    <lineage>
        <taxon>Bacteria</taxon>
        <taxon>Bacillati</taxon>
        <taxon>Cyanobacteriota</taxon>
        <taxon>Cyanophyceae</taxon>
        <taxon>Nostocales</taxon>
        <taxon>Aphanizomenonaceae</taxon>
        <taxon>Sphaerospermopsis</taxon>
        <taxon>Sphaerospermopsis torques-reginae</taxon>
    </lineage>
</organism>
<evidence type="ECO:0000256" key="5">
    <source>
        <dbReference type="ARBA" id="ARBA00022448"/>
    </source>
</evidence>
<dbReference type="InterPro" id="IPR002528">
    <property type="entry name" value="MATE_fam"/>
</dbReference>
<comment type="similarity">
    <text evidence="3">Belongs to the multi antimicrobial extrusion (MATE) (TC 2.A.66.1) family.</text>
</comment>
<dbReference type="CDD" id="cd13136">
    <property type="entry name" value="MATE_DinF_like"/>
    <property type="match status" value="1"/>
</dbReference>
<evidence type="ECO:0000256" key="4">
    <source>
        <dbReference type="ARBA" id="ARBA00020268"/>
    </source>
</evidence>
<feature type="transmembrane region" description="Helical" evidence="10">
    <location>
        <begin position="195"/>
        <end position="217"/>
    </location>
</feature>
<feature type="transmembrane region" description="Helical" evidence="10">
    <location>
        <begin position="357"/>
        <end position="378"/>
    </location>
</feature>
<feature type="transmembrane region" description="Helical" evidence="10">
    <location>
        <begin position="390"/>
        <end position="408"/>
    </location>
</feature>
<keyword evidence="5" id="KW-0813">Transport</keyword>
<keyword evidence="8 10" id="KW-0472">Membrane</keyword>
<dbReference type="InterPro" id="IPR050222">
    <property type="entry name" value="MATE_MdtK"/>
</dbReference>
<evidence type="ECO:0000256" key="7">
    <source>
        <dbReference type="ARBA" id="ARBA00022989"/>
    </source>
</evidence>
<evidence type="ECO:0000256" key="1">
    <source>
        <dbReference type="ARBA" id="ARBA00003408"/>
    </source>
</evidence>
<evidence type="ECO:0000256" key="3">
    <source>
        <dbReference type="ARBA" id="ARBA00010199"/>
    </source>
</evidence>
<sequence>MYLTLFKQYDFLNRFIRLSVANIVSNLMIPLAGSISLVFLGHLSGVHDLAGSSFAVVLFDFIYYGFYFLRQSTTGVTAQAIGREDQEEMLLIGLRNILIALVLGILLLILQYPFREIAFSMLNDTPEVKASAVAYFNARIIGAPAVFINYVLIGCLLGREESGKVLLISVMGNAVNILLDYLLIIHWGWGATGAGLSMAISQYLMLLVGLIFFCLQIQWQMLKAITGKLLDWSALKSAFVLNGNIFVSTLILISTTDIFSLESNTMGTIIFTQNTLILQIIFLALYFVEGLGLATESLVGYFTGQGAKEKLASLVGLSAQASLVLGLAFALVPALFPQWVFGLFTDHIEIISQIDTYIWWLPLFLTFSSVALALEGYFLGLAEGRTLRNINLTAIILGFMPLSIAAWQFHNNHLLWLAYSMFMCIRMVMLSIQVPRTFESDFGERKILGEME</sequence>
<feature type="transmembrane region" description="Helical" evidence="10">
    <location>
        <begin position="414"/>
        <end position="432"/>
    </location>
</feature>
<evidence type="ECO:0000256" key="2">
    <source>
        <dbReference type="ARBA" id="ARBA00004141"/>
    </source>
</evidence>
<dbReference type="NCBIfam" id="TIGR00797">
    <property type="entry name" value="matE"/>
    <property type="match status" value="1"/>
</dbReference>
<reference evidence="11 12" key="1">
    <citation type="journal article" date="2022" name="J. Am. Chem. Soc.">
        <title>Biosynthesis of Guanitoxin Enables Global Environmental Detection in Freshwater Cyanobacteria.</title>
        <authorList>
            <person name="Lima S.T."/>
            <person name="Fallon T.R."/>
            <person name="Cordoza J.L."/>
            <person name="Chekan J.R."/>
            <person name="Delbaje E."/>
            <person name="Hopiavuori A.R."/>
            <person name="Alvarenga D.O."/>
            <person name="Wood S.M."/>
            <person name="Luhavaya H."/>
            <person name="Baumgartner J.T."/>
            <person name="Dorr F.A."/>
            <person name="Etchegaray A."/>
            <person name="Pinto E."/>
            <person name="McKinnie S.M.K."/>
            <person name="Fiore M.F."/>
            <person name="Moore B.S."/>
        </authorList>
    </citation>
    <scope>NUCLEOTIDE SEQUENCE [LARGE SCALE GENOMIC DNA]</scope>
    <source>
        <strain evidence="11 12">ITEP-024</strain>
    </source>
</reference>
<feature type="transmembrane region" description="Helical" evidence="10">
    <location>
        <begin position="314"/>
        <end position="337"/>
    </location>
</feature>
<feature type="transmembrane region" description="Helical" evidence="10">
    <location>
        <begin position="276"/>
        <end position="302"/>
    </location>
</feature>
<feature type="transmembrane region" description="Helical" evidence="10">
    <location>
        <begin position="20"/>
        <end position="43"/>
    </location>
</feature>
<dbReference type="Pfam" id="PF01554">
    <property type="entry name" value="MatE"/>
    <property type="match status" value="2"/>
</dbReference>
<evidence type="ECO:0000256" key="10">
    <source>
        <dbReference type="SAM" id="Phobius"/>
    </source>
</evidence>
<feature type="transmembrane region" description="Helical" evidence="10">
    <location>
        <begin position="165"/>
        <end position="189"/>
    </location>
</feature>
<accession>A0ABX8WVQ4</accession>
<dbReference type="PANTHER" id="PTHR43298:SF2">
    <property type="entry name" value="FMN_FAD EXPORTER YEEO-RELATED"/>
    <property type="match status" value="1"/>
</dbReference>
<feature type="transmembrane region" description="Helical" evidence="10">
    <location>
        <begin position="90"/>
        <end position="112"/>
    </location>
</feature>
<dbReference type="PANTHER" id="PTHR43298">
    <property type="entry name" value="MULTIDRUG RESISTANCE PROTEIN NORM-RELATED"/>
    <property type="match status" value="1"/>
</dbReference>
<dbReference type="EMBL" id="CP080598">
    <property type="protein sequence ID" value="QYX30490.1"/>
    <property type="molecule type" value="Genomic_DNA"/>
</dbReference>
<keyword evidence="7 10" id="KW-1133">Transmembrane helix</keyword>
<dbReference type="Proteomes" id="UP000826540">
    <property type="component" value="Chromosome"/>
</dbReference>
<evidence type="ECO:0000256" key="8">
    <source>
        <dbReference type="ARBA" id="ARBA00023136"/>
    </source>
</evidence>
<feature type="transmembrane region" description="Helical" evidence="10">
    <location>
        <begin position="49"/>
        <end position="69"/>
    </location>
</feature>
<dbReference type="NCBIfam" id="NF041358">
    <property type="entry name" value="GntT_guanitoxin"/>
    <property type="match status" value="1"/>
</dbReference>
<comment type="function">
    <text evidence="1">Multidrug efflux pump.</text>
</comment>
<dbReference type="InterPro" id="IPR044644">
    <property type="entry name" value="DinF-like"/>
</dbReference>
<evidence type="ECO:0000313" key="11">
    <source>
        <dbReference type="EMBL" id="QYX30490.1"/>
    </source>
</evidence>
<comment type="subcellular location">
    <subcellularLocation>
        <location evidence="2">Membrane</location>
        <topology evidence="2">Multi-pass membrane protein</topology>
    </subcellularLocation>
</comment>
<name>A0ABX8WVQ4_9CYAN</name>
<feature type="transmembrane region" description="Helical" evidence="10">
    <location>
        <begin position="132"/>
        <end position="153"/>
    </location>
</feature>
<dbReference type="RefSeq" id="WP_220608679.1">
    <property type="nucleotide sequence ID" value="NZ_CP080598.1"/>
</dbReference>
<keyword evidence="12" id="KW-1185">Reference proteome</keyword>
<evidence type="ECO:0000256" key="6">
    <source>
        <dbReference type="ARBA" id="ARBA00022692"/>
    </source>
</evidence>
<feature type="transmembrane region" description="Helical" evidence="10">
    <location>
        <begin position="238"/>
        <end position="256"/>
    </location>
</feature>
<evidence type="ECO:0000313" key="12">
    <source>
        <dbReference type="Proteomes" id="UP000826540"/>
    </source>
</evidence>
<proteinExistence type="inferred from homology"/>